<protein>
    <submittedName>
        <fullName evidence="2">Nucleoside/nucleotide kinase family protein</fullName>
    </submittedName>
</protein>
<dbReference type="Proteomes" id="UP000271678">
    <property type="component" value="Unassembled WGS sequence"/>
</dbReference>
<sequence>MHHDLDLAFLTQRAERLIAQDGRRLLAIAGAPGAGKSTLAAALLAALPQGSAALVPQDGFHLADNVLTDLSLRDRKGAPETFDASGFHALLQRLSHNTEPVVYAPQFHRELEAAVAGAIGVPAETPLVVVEGNYLLLDDEPWAANHNLFDEAWFLTVDDVTRRERLIRRHQNFGKSSQDAVSWTMGSDERNAALVRSSASFADLIITADAPRLH</sequence>
<dbReference type="Pfam" id="PF00485">
    <property type="entry name" value="PRK"/>
    <property type="match status" value="1"/>
</dbReference>
<keyword evidence="3" id="KW-1185">Reference proteome</keyword>
<dbReference type="InterPro" id="IPR027417">
    <property type="entry name" value="P-loop_NTPase"/>
</dbReference>
<dbReference type="AlphaFoldDB" id="A0A3M9MHC1"/>
<feature type="domain" description="Phosphoribulokinase/uridine kinase" evidence="1">
    <location>
        <begin position="26"/>
        <end position="207"/>
    </location>
</feature>
<dbReference type="GO" id="GO:0016301">
    <property type="term" value="F:kinase activity"/>
    <property type="evidence" value="ECO:0007669"/>
    <property type="project" value="UniProtKB-KW"/>
</dbReference>
<dbReference type="NCBIfam" id="NF006743">
    <property type="entry name" value="PRK09270.1-2"/>
    <property type="match status" value="1"/>
</dbReference>
<evidence type="ECO:0000313" key="3">
    <source>
        <dbReference type="Proteomes" id="UP000271678"/>
    </source>
</evidence>
<dbReference type="InterPro" id="IPR006083">
    <property type="entry name" value="PRK/URK"/>
</dbReference>
<organism evidence="2 3">
    <name type="scientific">Flexivirga caeni</name>
    <dbReference type="NCBI Taxonomy" id="2294115"/>
    <lineage>
        <taxon>Bacteria</taxon>
        <taxon>Bacillati</taxon>
        <taxon>Actinomycetota</taxon>
        <taxon>Actinomycetes</taxon>
        <taxon>Micrococcales</taxon>
        <taxon>Dermacoccaceae</taxon>
        <taxon>Flexivirga</taxon>
    </lineage>
</organism>
<dbReference type="OrthoDB" id="3192509at2"/>
<name>A0A3M9MHC1_9MICO</name>
<dbReference type="PANTHER" id="PTHR10285">
    <property type="entry name" value="URIDINE KINASE"/>
    <property type="match status" value="1"/>
</dbReference>
<dbReference type="SUPFAM" id="SSF52540">
    <property type="entry name" value="P-loop containing nucleoside triphosphate hydrolases"/>
    <property type="match status" value="1"/>
</dbReference>
<dbReference type="EMBL" id="RJJQ01000002">
    <property type="protein sequence ID" value="RNI24931.1"/>
    <property type="molecule type" value="Genomic_DNA"/>
</dbReference>
<proteinExistence type="predicted"/>
<keyword evidence="2" id="KW-0808">Transferase</keyword>
<dbReference type="Gene3D" id="3.40.50.300">
    <property type="entry name" value="P-loop containing nucleotide triphosphate hydrolases"/>
    <property type="match status" value="3"/>
</dbReference>
<comment type="caution">
    <text evidence="2">The sequence shown here is derived from an EMBL/GenBank/DDBJ whole genome shotgun (WGS) entry which is preliminary data.</text>
</comment>
<keyword evidence="2" id="KW-0418">Kinase</keyword>
<dbReference type="GO" id="GO:0005524">
    <property type="term" value="F:ATP binding"/>
    <property type="evidence" value="ECO:0007669"/>
    <property type="project" value="InterPro"/>
</dbReference>
<evidence type="ECO:0000313" key="2">
    <source>
        <dbReference type="EMBL" id="RNI24931.1"/>
    </source>
</evidence>
<gene>
    <name evidence="2" type="ORF">EFY87_03020</name>
</gene>
<reference evidence="2 3" key="1">
    <citation type="submission" date="2018-11" db="EMBL/GenBank/DDBJ databases">
        <title>Draft genome of Simplicispira Flexivirga sp. BO-16.</title>
        <authorList>
            <person name="Im W.T."/>
        </authorList>
    </citation>
    <scope>NUCLEOTIDE SEQUENCE [LARGE SCALE GENOMIC DNA]</scope>
    <source>
        <strain evidence="2 3">BO-16</strain>
    </source>
</reference>
<evidence type="ECO:0000259" key="1">
    <source>
        <dbReference type="Pfam" id="PF00485"/>
    </source>
</evidence>
<accession>A0A3M9MHC1</accession>